<dbReference type="EMBL" id="METM01000007">
    <property type="protein sequence ID" value="OGB90608.1"/>
    <property type="molecule type" value="Genomic_DNA"/>
</dbReference>
<dbReference type="Proteomes" id="UP000178724">
    <property type="component" value="Unassembled WGS sequence"/>
</dbReference>
<gene>
    <name evidence="1" type="ORF">A2625_03600</name>
</gene>
<evidence type="ECO:0000313" key="2">
    <source>
        <dbReference type="Proteomes" id="UP000178724"/>
    </source>
</evidence>
<sequence>MAEKKSEKLDRILKKLDEHDKKFDEIGGRFEAIGGKFEAMEGRFEAMEGRFDGKFNDVLTGQDKIIKELEAAREDRTFAIGKDREQDRRLNGLEERVQKVEVKVG</sequence>
<proteinExistence type="predicted"/>
<protein>
    <recommendedName>
        <fullName evidence="3">t-SNARE coiled-coil homology domain-containing protein</fullName>
    </recommendedName>
</protein>
<organism evidence="1 2">
    <name type="scientific">candidate division WOR-1 bacterium RIFCSPHIGHO2_01_FULL_53_15</name>
    <dbReference type="NCBI Taxonomy" id="1802564"/>
    <lineage>
        <taxon>Bacteria</taxon>
        <taxon>Bacillati</taxon>
        <taxon>Saganbacteria</taxon>
    </lineage>
</organism>
<name>A0A1F4Q3S7_UNCSA</name>
<reference evidence="1 2" key="1">
    <citation type="journal article" date="2016" name="Nat. Commun.">
        <title>Thousands of microbial genomes shed light on interconnected biogeochemical processes in an aquifer system.</title>
        <authorList>
            <person name="Anantharaman K."/>
            <person name="Brown C.T."/>
            <person name="Hug L.A."/>
            <person name="Sharon I."/>
            <person name="Castelle C.J."/>
            <person name="Probst A.J."/>
            <person name="Thomas B.C."/>
            <person name="Singh A."/>
            <person name="Wilkins M.J."/>
            <person name="Karaoz U."/>
            <person name="Brodie E.L."/>
            <person name="Williams K.H."/>
            <person name="Hubbard S.S."/>
            <person name="Banfield J.F."/>
        </authorList>
    </citation>
    <scope>NUCLEOTIDE SEQUENCE [LARGE SCALE GENOMIC DNA]</scope>
</reference>
<evidence type="ECO:0008006" key="3">
    <source>
        <dbReference type="Google" id="ProtNLM"/>
    </source>
</evidence>
<comment type="caution">
    <text evidence="1">The sequence shown here is derived from an EMBL/GenBank/DDBJ whole genome shotgun (WGS) entry which is preliminary data.</text>
</comment>
<accession>A0A1F4Q3S7</accession>
<evidence type="ECO:0000313" key="1">
    <source>
        <dbReference type="EMBL" id="OGB90608.1"/>
    </source>
</evidence>
<dbReference type="SUPFAM" id="SSF57997">
    <property type="entry name" value="Tropomyosin"/>
    <property type="match status" value="1"/>
</dbReference>
<dbReference type="AlphaFoldDB" id="A0A1F4Q3S7"/>
<dbReference type="Gene3D" id="3.90.20.10">
    <property type="match status" value="1"/>
</dbReference>